<protein>
    <recommendedName>
        <fullName evidence="4">Lipoprotein</fullName>
    </recommendedName>
</protein>
<evidence type="ECO:0000313" key="3">
    <source>
        <dbReference type="Proteomes" id="UP000722957"/>
    </source>
</evidence>
<dbReference type="GO" id="GO:0043448">
    <property type="term" value="P:alkane catabolic process"/>
    <property type="evidence" value="ECO:0007669"/>
    <property type="project" value="TreeGrafter"/>
</dbReference>
<dbReference type="Pfam" id="PF03640">
    <property type="entry name" value="Lipoprotein_15"/>
    <property type="match status" value="4"/>
</dbReference>
<feature type="signal peptide" evidence="1">
    <location>
        <begin position="1"/>
        <end position="28"/>
    </location>
</feature>
<dbReference type="PANTHER" id="PTHR39335">
    <property type="entry name" value="BLL4220 PROTEIN"/>
    <property type="match status" value="1"/>
</dbReference>
<evidence type="ECO:0000313" key="2">
    <source>
        <dbReference type="EMBL" id="MBF4270615.1"/>
    </source>
</evidence>
<dbReference type="AlphaFoldDB" id="A0AAW4AY18"/>
<dbReference type="InterPro" id="IPR005297">
    <property type="entry name" value="Lipoprotein_repeat"/>
</dbReference>
<dbReference type="PANTHER" id="PTHR39335:SF1">
    <property type="entry name" value="BLL4220 PROTEIN"/>
    <property type="match status" value="1"/>
</dbReference>
<dbReference type="EMBL" id="RDOM01000003">
    <property type="protein sequence ID" value="MBF4270615.1"/>
    <property type="molecule type" value="Genomic_DNA"/>
</dbReference>
<comment type="caution">
    <text evidence="2">The sequence shown here is derived from an EMBL/GenBank/DDBJ whole genome shotgun (WGS) entry which is preliminary data.</text>
</comment>
<dbReference type="Proteomes" id="UP000722957">
    <property type="component" value="Unassembled WGS sequence"/>
</dbReference>
<evidence type="ECO:0000256" key="1">
    <source>
        <dbReference type="SAM" id="SignalP"/>
    </source>
</evidence>
<reference evidence="2 3" key="1">
    <citation type="journal article" date="2021" name="PeerJ">
        <title>Analysis of 44 Vibrio anguillarum genomes reveals high genetic diversity.</title>
        <authorList>
            <person name="Hansen M.J."/>
            <person name="Dalsgaard I."/>
        </authorList>
    </citation>
    <scope>NUCLEOTIDE SEQUENCE [LARGE SCALE GENOMIC DNA]</scope>
    <source>
        <strain evidence="2 3">17-16730-2A</strain>
    </source>
</reference>
<proteinExistence type="predicted"/>
<gene>
    <name evidence="2" type="ORF">EAY07_00855</name>
</gene>
<keyword evidence="1" id="KW-0732">Signal</keyword>
<feature type="chain" id="PRO_5044477286" description="Lipoprotein" evidence="1">
    <location>
        <begin position="29"/>
        <end position="247"/>
    </location>
</feature>
<name>A0AAW4AY18_VIBAN</name>
<organism evidence="2 3">
    <name type="scientific">Vibrio anguillarum</name>
    <name type="common">Listonella anguillarum</name>
    <dbReference type="NCBI Taxonomy" id="55601"/>
    <lineage>
        <taxon>Bacteria</taxon>
        <taxon>Pseudomonadati</taxon>
        <taxon>Pseudomonadota</taxon>
        <taxon>Gammaproteobacteria</taxon>
        <taxon>Vibrionales</taxon>
        <taxon>Vibrionaceae</taxon>
        <taxon>Vibrio</taxon>
    </lineage>
</organism>
<accession>A0AAW4AY18</accession>
<evidence type="ECO:0008006" key="4">
    <source>
        <dbReference type="Google" id="ProtNLM"/>
    </source>
</evidence>
<sequence length="247" mass="27738">MDKLIRNSSMKHILLATLLLMPSAYLVASELSANTPIGKIYVDGSGKSLYTFTKDSNGQSSCTGDCAVNWPPLLAEGKNSMRFSNQPGFSKIIREDGKQQWAKDGKPLYRWLKDTKSGDILGAGFKGVWPLARADDVTIQLYNDGESRYLVDDKQLALYTFDKDKVNQSVCYDKCATNWPPAYVNPDLLSMGIANLKLSGNFDVTQRTDGQYQWTYQGKPLYRWFKDKQPGDKSGDGVQNVWHLIKQ</sequence>